<sequence>MNVGMASYQADGAVQGTVEIVSMTLMTKKTNITSLVGKALESAWLSAPTSTLLSWMLQLLSMMGSASAALAALV</sequence>
<dbReference type="EMBL" id="OY731408">
    <property type="protein sequence ID" value="CAJ1978565.1"/>
    <property type="molecule type" value="Genomic_DNA"/>
</dbReference>
<keyword evidence="2" id="KW-1185">Reference proteome</keyword>
<dbReference type="Proteomes" id="UP001189624">
    <property type="component" value="Chromosome 11"/>
</dbReference>
<dbReference type="AlphaFoldDB" id="A0AA86W634"/>
<organism evidence="1 2">
    <name type="scientific">Sphenostylis stenocarpa</name>
    <dbReference type="NCBI Taxonomy" id="92480"/>
    <lineage>
        <taxon>Eukaryota</taxon>
        <taxon>Viridiplantae</taxon>
        <taxon>Streptophyta</taxon>
        <taxon>Embryophyta</taxon>
        <taxon>Tracheophyta</taxon>
        <taxon>Spermatophyta</taxon>
        <taxon>Magnoliopsida</taxon>
        <taxon>eudicotyledons</taxon>
        <taxon>Gunneridae</taxon>
        <taxon>Pentapetalae</taxon>
        <taxon>rosids</taxon>
        <taxon>fabids</taxon>
        <taxon>Fabales</taxon>
        <taxon>Fabaceae</taxon>
        <taxon>Papilionoideae</taxon>
        <taxon>50 kb inversion clade</taxon>
        <taxon>NPAAA clade</taxon>
        <taxon>indigoferoid/millettioid clade</taxon>
        <taxon>Phaseoleae</taxon>
        <taxon>Sphenostylis</taxon>
    </lineage>
</organism>
<accession>A0AA86W634</accession>
<evidence type="ECO:0000313" key="1">
    <source>
        <dbReference type="EMBL" id="CAJ1978565.1"/>
    </source>
</evidence>
<reference evidence="1" key="1">
    <citation type="submission" date="2023-10" db="EMBL/GenBank/DDBJ databases">
        <authorList>
            <person name="Domelevo Entfellner J.-B."/>
        </authorList>
    </citation>
    <scope>NUCLEOTIDE SEQUENCE</scope>
</reference>
<protein>
    <submittedName>
        <fullName evidence="1">Uncharacterized protein</fullName>
    </submittedName>
</protein>
<gene>
    <name evidence="1" type="ORF">AYBTSS11_LOCUS30760</name>
</gene>
<evidence type="ECO:0000313" key="2">
    <source>
        <dbReference type="Proteomes" id="UP001189624"/>
    </source>
</evidence>
<proteinExistence type="predicted"/>
<name>A0AA86W634_9FABA</name>
<dbReference type="Gramene" id="rna-AYBTSS11_LOCUS30760">
    <property type="protein sequence ID" value="CAJ1978565.1"/>
    <property type="gene ID" value="gene-AYBTSS11_LOCUS30760"/>
</dbReference>